<feature type="domain" description="DUF5777" evidence="1">
    <location>
        <begin position="35"/>
        <end position="277"/>
    </location>
</feature>
<evidence type="ECO:0000313" key="2">
    <source>
        <dbReference type="EMBL" id="MBL6449021.1"/>
    </source>
</evidence>
<evidence type="ECO:0000313" key="3">
    <source>
        <dbReference type="Proteomes" id="UP000614216"/>
    </source>
</evidence>
<dbReference type="InterPro" id="IPR045916">
    <property type="entry name" value="DUF5777"/>
</dbReference>
<dbReference type="AlphaFoldDB" id="A0A937G5X8"/>
<organism evidence="2 3">
    <name type="scientific">Fulvivirga marina</name>
    <dbReference type="NCBI Taxonomy" id="2494733"/>
    <lineage>
        <taxon>Bacteria</taxon>
        <taxon>Pseudomonadati</taxon>
        <taxon>Bacteroidota</taxon>
        <taxon>Cytophagia</taxon>
        <taxon>Cytophagales</taxon>
        <taxon>Fulvivirgaceae</taxon>
        <taxon>Fulvivirga</taxon>
    </lineage>
</organism>
<proteinExistence type="predicted"/>
<comment type="caution">
    <text evidence="2">The sequence shown here is derived from an EMBL/GenBank/DDBJ whole genome shotgun (WGS) entry which is preliminary data.</text>
</comment>
<protein>
    <recommendedName>
        <fullName evidence="1">DUF5777 domain-containing protein</fullName>
    </recommendedName>
</protein>
<dbReference type="EMBL" id="JAEUGD010000066">
    <property type="protein sequence ID" value="MBL6449021.1"/>
    <property type="molecule type" value="Genomic_DNA"/>
</dbReference>
<name>A0A937G5X8_9BACT</name>
<accession>A0A937G5X8</accession>
<evidence type="ECO:0000259" key="1">
    <source>
        <dbReference type="Pfam" id="PF19089"/>
    </source>
</evidence>
<dbReference type="Pfam" id="PF19089">
    <property type="entry name" value="DUF5777"/>
    <property type="match status" value="1"/>
</dbReference>
<reference evidence="2" key="1">
    <citation type="submission" date="2021-01" db="EMBL/GenBank/DDBJ databases">
        <title>Fulvivirga kasyanovii gen. nov., sp nov., a novel member of the phylum Bacteroidetes isolated from seawater in a mussel farm.</title>
        <authorList>
            <person name="Zhao L.-H."/>
            <person name="Wang Z.-J."/>
        </authorList>
    </citation>
    <scope>NUCLEOTIDE SEQUENCE</scope>
    <source>
        <strain evidence="2">29W222</strain>
    </source>
</reference>
<sequence>MAAFAMIIHLPVMAQDDLMDLVDEPEGKQYTSATFKGSRVILGHSVETKHKQALEFLISHRFGRVNSGAHNLFGLDNANIRLGLEYGITDNINLGVGRSSYDKSFDAFLKYKFIRQASNGAPVSMVLFNSLALKTTPKEEDDPTYSFNDRLATVSQLLIARKFSSNLSLQVMPTFVHKNRVEIFDDNDQIAIGMGGRVKLTRRLAFNAEYYYRINPPENSIYKNSIAVGFDIETGGHVFQLHFTNSVTAIERSFITETNDDFFDGDIHFGFNISRTFQLEKKKEAGW</sequence>
<gene>
    <name evidence="2" type="ORF">JMN32_22105</name>
</gene>
<keyword evidence="3" id="KW-1185">Reference proteome</keyword>
<dbReference type="Proteomes" id="UP000614216">
    <property type="component" value="Unassembled WGS sequence"/>
</dbReference>